<dbReference type="Proteomes" id="UP000824120">
    <property type="component" value="Chromosome 5"/>
</dbReference>
<keyword evidence="2" id="KW-1185">Reference proteome</keyword>
<evidence type="ECO:0000313" key="1">
    <source>
        <dbReference type="EMBL" id="KAG5607629.1"/>
    </source>
</evidence>
<protein>
    <submittedName>
        <fullName evidence="1">Uncharacterized protein</fullName>
    </submittedName>
</protein>
<proteinExistence type="predicted"/>
<dbReference type="AlphaFoldDB" id="A0A9J5Z5X1"/>
<accession>A0A9J5Z5X1</accession>
<reference evidence="1 2" key="1">
    <citation type="submission" date="2020-09" db="EMBL/GenBank/DDBJ databases">
        <title>De no assembly of potato wild relative species, Solanum commersonii.</title>
        <authorList>
            <person name="Cho K."/>
        </authorList>
    </citation>
    <scope>NUCLEOTIDE SEQUENCE [LARGE SCALE GENOMIC DNA]</scope>
    <source>
        <strain evidence="1">LZ3.2</strain>
        <tissue evidence="1">Leaf</tissue>
    </source>
</reference>
<name>A0A9J5Z5X1_SOLCO</name>
<gene>
    <name evidence="1" type="ORF">H5410_029121</name>
</gene>
<sequence>MELLWQIVTYLVETVDVLPYCFRRRRRRDEEWEAEPYLSVPFHRGCDDDGLVFSLGRLSVFSFCETQNG</sequence>
<organism evidence="1 2">
    <name type="scientific">Solanum commersonii</name>
    <name type="common">Commerson's wild potato</name>
    <name type="synonym">Commerson's nightshade</name>
    <dbReference type="NCBI Taxonomy" id="4109"/>
    <lineage>
        <taxon>Eukaryota</taxon>
        <taxon>Viridiplantae</taxon>
        <taxon>Streptophyta</taxon>
        <taxon>Embryophyta</taxon>
        <taxon>Tracheophyta</taxon>
        <taxon>Spermatophyta</taxon>
        <taxon>Magnoliopsida</taxon>
        <taxon>eudicotyledons</taxon>
        <taxon>Gunneridae</taxon>
        <taxon>Pentapetalae</taxon>
        <taxon>asterids</taxon>
        <taxon>lamiids</taxon>
        <taxon>Solanales</taxon>
        <taxon>Solanaceae</taxon>
        <taxon>Solanoideae</taxon>
        <taxon>Solaneae</taxon>
        <taxon>Solanum</taxon>
    </lineage>
</organism>
<evidence type="ECO:0000313" key="2">
    <source>
        <dbReference type="Proteomes" id="UP000824120"/>
    </source>
</evidence>
<dbReference type="EMBL" id="JACXVP010000005">
    <property type="protein sequence ID" value="KAG5607629.1"/>
    <property type="molecule type" value="Genomic_DNA"/>
</dbReference>
<comment type="caution">
    <text evidence="1">The sequence shown here is derived from an EMBL/GenBank/DDBJ whole genome shotgun (WGS) entry which is preliminary data.</text>
</comment>